<dbReference type="Gene3D" id="3.40.50.10540">
    <property type="entry name" value="Crotonobetainyl-coa:carnitine coa-transferase, domain 1"/>
    <property type="match status" value="1"/>
</dbReference>
<dbReference type="PANTHER" id="PTHR48228:SF5">
    <property type="entry name" value="ALPHA-METHYLACYL-COA RACEMASE"/>
    <property type="match status" value="1"/>
</dbReference>
<sequence>MMLQGIRVIEIEGLGPGPFAAMMLADLGAEVIVIHRPGPGNPVAGDVNLLDRGKKSITLDLKDPADLAIARALIATADALIEGFRPGVMERLGLGPDTCRAGNPRLVYGRMTGWGQSGPKAQMAGHDLNYIATSGALWYASAPDAPPLTPPTLVGDVGGGALYLVAGILAGLLAAARSGQGTVVDAAIVDGSAHMMALLMSMAPSGNLSDRRGQSLLDGPHWCRTYACACGGHVAVQCLEPKFYAAFLDLMGLSDDPAFADQMDAAQWPDQTARLAALFAAKPRDHWAALFEGSDACAAPVLSPTEAARDPHMAARGAWTDAQGLRQPATAPRFDGAAAVPGPVPARGAHGSELRADLARRGLI</sequence>
<dbReference type="SUPFAM" id="SSF89796">
    <property type="entry name" value="CoA-transferase family III (CaiB/BaiF)"/>
    <property type="match status" value="1"/>
</dbReference>
<accession>A0A1M7JW28</accession>
<dbReference type="GO" id="GO:0016740">
    <property type="term" value="F:transferase activity"/>
    <property type="evidence" value="ECO:0007669"/>
    <property type="project" value="UniProtKB-KW"/>
</dbReference>
<gene>
    <name evidence="1" type="ORF">SAMN05443432_10979</name>
</gene>
<reference evidence="1 2" key="1">
    <citation type="submission" date="2016-11" db="EMBL/GenBank/DDBJ databases">
        <authorList>
            <person name="Varghese N."/>
            <person name="Submissions S."/>
        </authorList>
    </citation>
    <scope>NUCLEOTIDE SEQUENCE [LARGE SCALE GENOMIC DNA]</scope>
    <source>
        <strain evidence="1 2">DSM 28249</strain>
    </source>
</reference>
<dbReference type="PANTHER" id="PTHR48228">
    <property type="entry name" value="SUCCINYL-COA--D-CITRAMALATE COA-TRANSFERASE"/>
    <property type="match status" value="1"/>
</dbReference>
<name>A0A1M7JW28_9RHOB</name>
<evidence type="ECO:0000313" key="2">
    <source>
        <dbReference type="Proteomes" id="UP000322545"/>
    </source>
</evidence>
<dbReference type="Proteomes" id="UP000322545">
    <property type="component" value="Unassembled WGS sequence"/>
</dbReference>
<dbReference type="EMBL" id="FRCB01000009">
    <property type="protein sequence ID" value="SHM56737.1"/>
    <property type="molecule type" value="Genomic_DNA"/>
</dbReference>
<organism evidence="1 2">
    <name type="scientific">Roseovarius litoreus</name>
    <dbReference type="NCBI Taxonomy" id="1155722"/>
    <lineage>
        <taxon>Bacteria</taxon>
        <taxon>Pseudomonadati</taxon>
        <taxon>Pseudomonadota</taxon>
        <taxon>Alphaproteobacteria</taxon>
        <taxon>Rhodobacterales</taxon>
        <taxon>Roseobacteraceae</taxon>
        <taxon>Roseovarius</taxon>
    </lineage>
</organism>
<dbReference type="Gene3D" id="3.30.1540.10">
    <property type="entry name" value="formyl-coa transferase, domain 3"/>
    <property type="match status" value="1"/>
</dbReference>
<dbReference type="AlphaFoldDB" id="A0A1M7JW28"/>
<dbReference type="InterPro" id="IPR023606">
    <property type="entry name" value="CoA-Trfase_III_dom_1_sf"/>
</dbReference>
<protein>
    <submittedName>
        <fullName evidence="1">Crotonobetainyl-CoA:carnitine CoA-transferase CaiB</fullName>
    </submittedName>
</protein>
<dbReference type="Pfam" id="PF02515">
    <property type="entry name" value="CoA_transf_3"/>
    <property type="match status" value="1"/>
</dbReference>
<evidence type="ECO:0000313" key="1">
    <source>
        <dbReference type="EMBL" id="SHM56737.1"/>
    </source>
</evidence>
<dbReference type="InterPro" id="IPR003673">
    <property type="entry name" value="CoA-Trfase_fam_III"/>
</dbReference>
<dbReference type="InterPro" id="IPR044855">
    <property type="entry name" value="CoA-Trfase_III_dom3_sf"/>
</dbReference>
<dbReference type="InterPro" id="IPR050509">
    <property type="entry name" value="CoA-transferase_III"/>
</dbReference>
<keyword evidence="2" id="KW-1185">Reference proteome</keyword>
<keyword evidence="1" id="KW-0808">Transferase</keyword>
<proteinExistence type="predicted"/>